<evidence type="ECO:0000313" key="2">
    <source>
        <dbReference type="EMBL" id="MCF2949547.1"/>
    </source>
</evidence>
<reference evidence="2 3" key="1">
    <citation type="submission" date="2022-01" db="EMBL/GenBank/DDBJ databases">
        <title>Paraglaciecola sp. G1-23.</title>
        <authorList>
            <person name="Jin M.S."/>
            <person name="Han D.M."/>
            <person name="Kim H.M."/>
            <person name="Jeon C.O."/>
        </authorList>
    </citation>
    <scope>NUCLEOTIDE SEQUENCE [LARGE SCALE GENOMIC DNA]</scope>
    <source>
        <strain evidence="2 3">G1-23</strain>
    </source>
</reference>
<evidence type="ECO:0000313" key="3">
    <source>
        <dbReference type="Proteomes" id="UP001521137"/>
    </source>
</evidence>
<name>A0ABS9DAY5_9ALTE</name>
<comment type="caution">
    <text evidence="2">The sequence shown here is derived from an EMBL/GenBank/DDBJ whole genome shotgun (WGS) entry which is preliminary data.</text>
</comment>
<proteinExistence type="predicted"/>
<dbReference type="Proteomes" id="UP001521137">
    <property type="component" value="Unassembled WGS sequence"/>
</dbReference>
<protein>
    <submittedName>
        <fullName evidence="2">Uncharacterized protein</fullName>
    </submittedName>
</protein>
<dbReference type="RefSeq" id="WP_235313644.1">
    <property type="nucleotide sequence ID" value="NZ_JAKGAS010000008.1"/>
</dbReference>
<keyword evidence="3" id="KW-1185">Reference proteome</keyword>
<evidence type="ECO:0000256" key="1">
    <source>
        <dbReference type="SAM" id="MobiDB-lite"/>
    </source>
</evidence>
<sequence>MQRGNISKPQLKTPNKKPLQAKLYFELPQPVTKSIATPSQIEIKPKVKPATSKTSVDLPSEKPPVKTMTKRPPEVKQMINISPTTESNLTAQKPVQALVPINSQFTGIAGKHVQQYNLQQEAKMMDEAGRYYQQQKNSPIIHTPNNNQFKSADEKLINNIKVRANCDGAARKTTAVILGFMGGMVDCTSKPDINSFIEKRINKHALLPAKHNKPLDKLPKSLVILD</sequence>
<gene>
    <name evidence="2" type="ORF">L0668_15610</name>
</gene>
<feature type="region of interest" description="Disordered" evidence="1">
    <location>
        <begin position="46"/>
        <end position="71"/>
    </location>
</feature>
<organism evidence="2 3">
    <name type="scientific">Paraglaciecola algarum</name>
    <dbReference type="NCBI Taxonomy" id="3050085"/>
    <lineage>
        <taxon>Bacteria</taxon>
        <taxon>Pseudomonadati</taxon>
        <taxon>Pseudomonadota</taxon>
        <taxon>Gammaproteobacteria</taxon>
        <taxon>Alteromonadales</taxon>
        <taxon>Alteromonadaceae</taxon>
        <taxon>Paraglaciecola</taxon>
    </lineage>
</organism>
<dbReference type="EMBL" id="JAKGAS010000008">
    <property type="protein sequence ID" value="MCF2949547.1"/>
    <property type="molecule type" value="Genomic_DNA"/>
</dbReference>
<accession>A0ABS9DAY5</accession>